<dbReference type="AlphaFoldDB" id="A0A0C2RW99"/>
<dbReference type="Pfam" id="PF11116">
    <property type="entry name" value="DUF2624"/>
    <property type="match status" value="1"/>
</dbReference>
<protein>
    <recommendedName>
        <fullName evidence="3">tRNA methyltransferase</fullName>
    </recommendedName>
</protein>
<organism evidence="1 2">
    <name type="scientific">Jeotgalibacillus campisalis</name>
    <dbReference type="NCBI Taxonomy" id="220754"/>
    <lineage>
        <taxon>Bacteria</taxon>
        <taxon>Bacillati</taxon>
        <taxon>Bacillota</taxon>
        <taxon>Bacilli</taxon>
        <taxon>Bacillales</taxon>
        <taxon>Caryophanaceae</taxon>
        <taxon>Jeotgalibacillus</taxon>
    </lineage>
</organism>
<accession>A0A0C2RW99</accession>
<dbReference type="PATRIC" id="fig|220754.4.peg.2705"/>
<gene>
    <name evidence="1" type="ORF">KR50_26890</name>
</gene>
<evidence type="ECO:0008006" key="3">
    <source>
        <dbReference type="Google" id="ProtNLM"/>
    </source>
</evidence>
<evidence type="ECO:0000313" key="2">
    <source>
        <dbReference type="Proteomes" id="UP000031972"/>
    </source>
</evidence>
<dbReference type="OrthoDB" id="2969575at2"/>
<name>A0A0C2RW99_9BACL</name>
<keyword evidence="2" id="KW-1185">Reference proteome</keyword>
<proteinExistence type="predicted"/>
<reference evidence="1 2" key="1">
    <citation type="submission" date="2015-01" db="EMBL/GenBank/DDBJ databases">
        <title>Jeotgalibacillus campisalis genome sequencing.</title>
        <authorList>
            <person name="Goh K.M."/>
            <person name="Chan K.-G."/>
            <person name="Yaakop A.S."/>
            <person name="Ee R."/>
            <person name="Gan H.M."/>
            <person name="Chan C.S."/>
        </authorList>
    </citation>
    <scope>NUCLEOTIDE SEQUENCE [LARGE SCALE GENOMIC DNA]</scope>
    <source>
        <strain evidence="1 2">SF-57</strain>
    </source>
</reference>
<dbReference type="Proteomes" id="UP000031972">
    <property type="component" value="Unassembled WGS sequence"/>
</dbReference>
<dbReference type="InterPro" id="IPR020277">
    <property type="entry name" value="DUF2624"/>
</dbReference>
<comment type="caution">
    <text evidence="1">The sequence shown here is derived from an EMBL/GenBank/DDBJ whole genome shotgun (WGS) entry which is preliminary data.</text>
</comment>
<dbReference type="RefSeq" id="WP_041059374.1">
    <property type="nucleotide sequence ID" value="NZ_JXRR01000017.1"/>
</dbReference>
<dbReference type="EMBL" id="JXRR01000017">
    <property type="protein sequence ID" value="KIL46014.1"/>
    <property type="molecule type" value="Genomic_DNA"/>
</dbReference>
<sequence length="88" mass="10449">MKWLQTFVNTKLHQLSAEELRRYAAPFDLKLTNRESEILARLLKQDKIDFFNEKERALLFKRVEGVIGTARARKLETIVQTFLQENKL</sequence>
<evidence type="ECO:0000313" key="1">
    <source>
        <dbReference type="EMBL" id="KIL46014.1"/>
    </source>
</evidence>